<dbReference type="InterPro" id="IPR003664">
    <property type="entry name" value="FA_synthesis"/>
</dbReference>
<dbReference type="Pfam" id="PF02504">
    <property type="entry name" value="FA_synthesis"/>
    <property type="match status" value="1"/>
</dbReference>
<name>K1S7Y8_9ZZZZ</name>
<organism evidence="1">
    <name type="scientific">human gut metagenome</name>
    <dbReference type="NCBI Taxonomy" id="408170"/>
    <lineage>
        <taxon>unclassified sequences</taxon>
        <taxon>metagenomes</taxon>
        <taxon>organismal metagenomes</taxon>
    </lineage>
</organism>
<evidence type="ECO:0000313" key="1">
    <source>
        <dbReference type="EMBL" id="EKC53563.1"/>
    </source>
</evidence>
<dbReference type="EMBL" id="AJWY01011143">
    <property type="protein sequence ID" value="EKC53563.1"/>
    <property type="molecule type" value="Genomic_DNA"/>
</dbReference>
<dbReference type="GO" id="GO:0016747">
    <property type="term" value="F:acyltransferase activity, transferring groups other than amino-acyl groups"/>
    <property type="evidence" value="ECO:0007669"/>
    <property type="project" value="InterPro"/>
</dbReference>
<dbReference type="AlphaFoldDB" id="K1S7Y8"/>
<feature type="non-terminal residue" evidence="1">
    <location>
        <position position="51"/>
    </location>
</feature>
<comment type="caution">
    <text evidence="1">The sequence shown here is derived from an EMBL/GenBank/DDBJ whole genome shotgun (WGS) entry which is preliminary data.</text>
</comment>
<accession>K1S7Y8</accession>
<protein>
    <submittedName>
        <fullName evidence="1">Fatty acid synthesis plsX protein</fullName>
    </submittedName>
</protein>
<gene>
    <name evidence="1" type="ORF">LEA_16307</name>
</gene>
<sequence>MKIIVDAMGGDNAPMAPVEAAVRAVKELDVEIVLVGKKEVVEKELSAYDYP</sequence>
<dbReference type="GO" id="GO:0006633">
    <property type="term" value="P:fatty acid biosynthetic process"/>
    <property type="evidence" value="ECO:0007669"/>
    <property type="project" value="InterPro"/>
</dbReference>
<reference evidence="1" key="1">
    <citation type="journal article" date="2013" name="Environ. Microbiol.">
        <title>Microbiota from the distal guts of lean and obese adolescents exhibit partial functional redundancy besides clear differences in community structure.</title>
        <authorList>
            <person name="Ferrer M."/>
            <person name="Ruiz A."/>
            <person name="Lanza F."/>
            <person name="Haange S.B."/>
            <person name="Oberbach A."/>
            <person name="Till H."/>
            <person name="Bargiela R."/>
            <person name="Campoy C."/>
            <person name="Segura M.T."/>
            <person name="Richter M."/>
            <person name="von Bergen M."/>
            <person name="Seifert J."/>
            <person name="Suarez A."/>
        </authorList>
    </citation>
    <scope>NUCLEOTIDE SEQUENCE</scope>
</reference>
<proteinExistence type="predicted"/>
<dbReference type="SUPFAM" id="SSF53659">
    <property type="entry name" value="Isocitrate/Isopropylmalate dehydrogenase-like"/>
    <property type="match status" value="1"/>
</dbReference>
<dbReference type="Gene3D" id="3.40.718.10">
    <property type="entry name" value="Isopropylmalate Dehydrogenase"/>
    <property type="match status" value="1"/>
</dbReference>